<dbReference type="CDD" id="cd00067">
    <property type="entry name" value="GAL4"/>
    <property type="match status" value="1"/>
</dbReference>
<evidence type="ECO:0000313" key="9">
    <source>
        <dbReference type="EMBL" id="KAL2858590.1"/>
    </source>
</evidence>
<accession>A0ABR4L229</accession>
<evidence type="ECO:0000256" key="3">
    <source>
        <dbReference type="ARBA" id="ARBA00022833"/>
    </source>
</evidence>
<keyword evidence="2" id="KW-0479">Metal-binding</keyword>
<dbReference type="Pfam" id="PF00172">
    <property type="entry name" value="Zn_clus"/>
    <property type="match status" value="1"/>
</dbReference>
<feature type="domain" description="Zn(2)-C6 fungal-type" evidence="8">
    <location>
        <begin position="23"/>
        <end position="53"/>
    </location>
</feature>
<proteinExistence type="predicted"/>
<evidence type="ECO:0000256" key="4">
    <source>
        <dbReference type="ARBA" id="ARBA00023015"/>
    </source>
</evidence>
<keyword evidence="7" id="KW-0539">Nucleus</keyword>
<keyword evidence="5" id="KW-0238">DNA-binding</keyword>
<dbReference type="CDD" id="cd12148">
    <property type="entry name" value="fungal_TF_MHR"/>
    <property type="match status" value="1"/>
</dbReference>
<dbReference type="InterPro" id="IPR007219">
    <property type="entry name" value="XnlR_reg_dom"/>
</dbReference>
<dbReference type="PANTHER" id="PTHR31313">
    <property type="entry name" value="TY1 ENHANCER ACTIVATOR"/>
    <property type="match status" value="1"/>
</dbReference>
<dbReference type="PROSITE" id="PS00463">
    <property type="entry name" value="ZN2_CY6_FUNGAL_1"/>
    <property type="match status" value="1"/>
</dbReference>
<dbReference type="SMART" id="SM00906">
    <property type="entry name" value="Fungal_trans"/>
    <property type="match status" value="1"/>
</dbReference>
<dbReference type="InterPro" id="IPR051615">
    <property type="entry name" value="Transcr_Regulatory_Elem"/>
</dbReference>
<evidence type="ECO:0000259" key="8">
    <source>
        <dbReference type="PROSITE" id="PS50048"/>
    </source>
</evidence>
<dbReference type="PANTHER" id="PTHR31313:SF86">
    <property type="entry name" value="ZN(2)-C6 FUNGAL-TYPE DOMAIN-CONTAINING PROTEIN"/>
    <property type="match status" value="1"/>
</dbReference>
<keyword evidence="4" id="KW-0805">Transcription regulation</keyword>
<reference evidence="9 10" key="1">
    <citation type="submission" date="2024-07" db="EMBL/GenBank/DDBJ databases">
        <title>Section-level genome sequencing and comparative genomics of Aspergillus sections Usti and Cavernicolus.</title>
        <authorList>
            <consortium name="Lawrence Berkeley National Laboratory"/>
            <person name="Nybo J.L."/>
            <person name="Vesth T.C."/>
            <person name="Theobald S."/>
            <person name="Frisvad J.C."/>
            <person name="Larsen T.O."/>
            <person name="Kjaerboelling I."/>
            <person name="Rothschild-Mancinelli K."/>
            <person name="Lyhne E.K."/>
            <person name="Kogle M.E."/>
            <person name="Barry K."/>
            <person name="Clum A."/>
            <person name="Na H."/>
            <person name="Ledsgaard L."/>
            <person name="Lin J."/>
            <person name="Lipzen A."/>
            <person name="Kuo A."/>
            <person name="Riley R."/>
            <person name="Mondo S."/>
            <person name="Labutti K."/>
            <person name="Haridas S."/>
            <person name="Pangalinan J."/>
            <person name="Salamov A.A."/>
            <person name="Simmons B.A."/>
            <person name="Magnuson J.K."/>
            <person name="Chen J."/>
            <person name="Drula E."/>
            <person name="Henrissat B."/>
            <person name="Wiebenga A."/>
            <person name="Lubbers R.J."/>
            <person name="Gomes A.C."/>
            <person name="Makela M.R."/>
            <person name="Stajich J."/>
            <person name="Grigoriev I.V."/>
            <person name="Mortensen U.H."/>
            <person name="De Vries R.P."/>
            <person name="Baker S.E."/>
            <person name="Andersen M.R."/>
        </authorList>
    </citation>
    <scope>NUCLEOTIDE SEQUENCE [LARGE SCALE GENOMIC DNA]</scope>
    <source>
        <strain evidence="9 10">CBS 123904</strain>
    </source>
</reference>
<protein>
    <submittedName>
        <fullName evidence="9">Fungal-specific transcription factor domain-containing protein</fullName>
    </submittedName>
</protein>
<comment type="caution">
    <text evidence="9">The sequence shown here is derived from an EMBL/GenBank/DDBJ whole genome shotgun (WGS) entry which is preliminary data.</text>
</comment>
<evidence type="ECO:0000256" key="1">
    <source>
        <dbReference type="ARBA" id="ARBA00004123"/>
    </source>
</evidence>
<dbReference type="Gene3D" id="4.10.240.10">
    <property type="entry name" value="Zn(2)-C6 fungal-type DNA-binding domain"/>
    <property type="match status" value="1"/>
</dbReference>
<dbReference type="PROSITE" id="PS50048">
    <property type="entry name" value="ZN2_CY6_FUNGAL_2"/>
    <property type="match status" value="1"/>
</dbReference>
<evidence type="ECO:0000256" key="5">
    <source>
        <dbReference type="ARBA" id="ARBA00023125"/>
    </source>
</evidence>
<keyword evidence="3" id="KW-0862">Zinc</keyword>
<gene>
    <name evidence="9" type="ORF">BJY01DRAFT_201373</name>
</gene>
<keyword evidence="10" id="KW-1185">Reference proteome</keyword>
<dbReference type="Pfam" id="PF04082">
    <property type="entry name" value="Fungal_trans"/>
    <property type="match status" value="1"/>
</dbReference>
<organism evidence="9 10">
    <name type="scientific">Aspergillus pseudoustus</name>
    <dbReference type="NCBI Taxonomy" id="1810923"/>
    <lineage>
        <taxon>Eukaryota</taxon>
        <taxon>Fungi</taxon>
        <taxon>Dikarya</taxon>
        <taxon>Ascomycota</taxon>
        <taxon>Pezizomycotina</taxon>
        <taxon>Eurotiomycetes</taxon>
        <taxon>Eurotiomycetidae</taxon>
        <taxon>Eurotiales</taxon>
        <taxon>Aspergillaceae</taxon>
        <taxon>Aspergillus</taxon>
        <taxon>Aspergillus subgen. Nidulantes</taxon>
    </lineage>
</organism>
<dbReference type="InterPro" id="IPR001138">
    <property type="entry name" value="Zn2Cys6_DnaBD"/>
</dbReference>
<dbReference type="InterPro" id="IPR036864">
    <property type="entry name" value="Zn2-C6_fun-type_DNA-bd_sf"/>
</dbReference>
<dbReference type="Proteomes" id="UP001610446">
    <property type="component" value="Unassembled WGS sequence"/>
</dbReference>
<keyword evidence="6" id="KW-0804">Transcription</keyword>
<evidence type="ECO:0000313" key="10">
    <source>
        <dbReference type="Proteomes" id="UP001610446"/>
    </source>
</evidence>
<evidence type="ECO:0000256" key="2">
    <source>
        <dbReference type="ARBA" id="ARBA00022723"/>
    </source>
</evidence>
<sequence length="696" mass="79047">MALVADRESGGRALTKTQRAAIACEYCREKKIRCDGAKPACSTCKARGRECRQYVVPRKPRPTNSRIRQLERENQRLRALSAETRPHEASSTGNVVRVGANGSTYSGGVRVPSAANVESQSLLLAHDYHHELPAKGTNHRLAEIPQTGQPGYHGPTSALYDETREFCERSSSPSPSNPSTEPHDDLLVAEAAKQRHMEMVNMRHGKLDFDGIDPELGMHLLSLYWTRHLHAGLIVYRPAFMRDMASNGVYFSKLLLNAMFYSVSKHSSRSEIQRNDDRDTRGWSFRQRFTELLRDEFDKSSIPTIQAMLIMASSLFTRGDERSTSWLYAGNAFNMIIDLGLHVEGRKSLSAEDREIRRRVFWASFLIDKLQCLYQGRQPCIRFADTDVPLRFSDDFEDYEAFDFASFLQISINKIISSRSIQILQRLCELSTIMDRIYSGIYAVKRRRSEPLEKISRDSAKLQAELKTWRSNLPKDLDFDASNHAALALLPHNLSMLALWNALVILLHRPLVSDTRLHSTDPERAHQALTLCSNAASEITALLQAYARSYDARSPPFVLSYTTYIAATIHVHVLAKYHNSAPDTGSGTAQALQVCLWSLECQALMYSTAEKAKRIIEGLIERMDIKRYLHHGLPDNSTIFSGLHQDSSAHIASEQVERQEPNVDFFDFDFESTEQSLPFEFFQTEDWIDFDSILHF</sequence>
<dbReference type="EMBL" id="JBFXLU010000001">
    <property type="protein sequence ID" value="KAL2858590.1"/>
    <property type="molecule type" value="Genomic_DNA"/>
</dbReference>
<dbReference type="SMART" id="SM00066">
    <property type="entry name" value="GAL4"/>
    <property type="match status" value="1"/>
</dbReference>
<evidence type="ECO:0000256" key="6">
    <source>
        <dbReference type="ARBA" id="ARBA00023163"/>
    </source>
</evidence>
<dbReference type="SUPFAM" id="SSF57701">
    <property type="entry name" value="Zn2/Cys6 DNA-binding domain"/>
    <property type="match status" value="1"/>
</dbReference>
<comment type="subcellular location">
    <subcellularLocation>
        <location evidence="1">Nucleus</location>
    </subcellularLocation>
</comment>
<evidence type="ECO:0000256" key="7">
    <source>
        <dbReference type="ARBA" id="ARBA00023242"/>
    </source>
</evidence>
<name>A0ABR4L229_9EURO</name>